<accession>A0AAW1TR03</accession>
<proteinExistence type="predicted"/>
<evidence type="ECO:0000313" key="4">
    <source>
        <dbReference type="Proteomes" id="UP001431783"/>
    </source>
</evidence>
<protein>
    <submittedName>
        <fullName evidence="3">Uncharacterized protein</fullName>
    </submittedName>
</protein>
<keyword evidence="2" id="KW-0732">Signal</keyword>
<keyword evidence="4" id="KW-1185">Reference proteome</keyword>
<evidence type="ECO:0000256" key="1">
    <source>
        <dbReference type="SAM" id="MobiDB-lite"/>
    </source>
</evidence>
<sequence>MKNSFDNCNIFLIISLAVFLKSVKCYTFEHYDPTIDTEQIEEPKPPSSPIPIDIKRLPVNPDAISPFVHRKKDNYDGSKSESFSFERLKQRLEIDPIERYKSSTPIPIEIKRQPVQDIFLRPCSYGKKDIYRNQGYRRLRRRIGLNPRKNRESVKFPSNSRRSAKNFERPRLKPMRWNA</sequence>
<name>A0AAW1TR03_9CUCU</name>
<feature type="chain" id="PRO_5043452617" evidence="2">
    <location>
        <begin position="26"/>
        <end position="179"/>
    </location>
</feature>
<feature type="region of interest" description="Disordered" evidence="1">
    <location>
        <begin position="148"/>
        <end position="179"/>
    </location>
</feature>
<dbReference type="EMBL" id="JARQZJ010000031">
    <property type="protein sequence ID" value="KAK9873956.1"/>
    <property type="molecule type" value="Genomic_DNA"/>
</dbReference>
<feature type="signal peptide" evidence="2">
    <location>
        <begin position="1"/>
        <end position="25"/>
    </location>
</feature>
<comment type="caution">
    <text evidence="3">The sequence shown here is derived from an EMBL/GenBank/DDBJ whole genome shotgun (WGS) entry which is preliminary data.</text>
</comment>
<reference evidence="3 4" key="1">
    <citation type="submission" date="2023-03" db="EMBL/GenBank/DDBJ databases">
        <title>Genome insight into feeding habits of ladybird beetles.</title>
        <authorList>
            <person name="Li H.-S."/>
            <person name="Huang Y.-H."/>
            <person name="Pang H."/>
        </authorList>
    </citation>
    <scope>NUCLEOTIDE SEQUENCE [LARGE SCALE GENOMIC DNA]</scope>
    <source>
        <strain evidence="3">SYSU_2023b</strain>
        <tissue evidence="3">Whole body</tissue>
    </source>
</reference>
<gene>
    <name evidence="3" type="ORF">WA026_002308</name>
</gene>
<dbReference type="AlphaFoldDB" id="A0AAW1TR03"/>
<dbReference type="Proteomes" id="UP001431783">
    <property type="component" value="Unassembled WGS sequence"/>
</dbReference>
<evidence type="ECO:0000313" key="3">
    <source>
        <dbReference type="EMBL" id="KAK9873956.1"/>
    </source>
</evidence>
<evidence type="ECO:0000256" key="2">
    <source>
        <dbReference type="SAM" id="SignalP"/>
    </source>
</evidence>
<organism evidence="3 4">
    <name type="scientific">Henosepilachna vigintioctopunctata</name>
    <dbReference type="NCBI Taxonomy" id="420089"/>
    <lineage>
        <taxon>Eukaryota</taxon>
        <taxon>Metazoa</taxon>
        <taxon>Ecdysozoa</taxon>
        <taxon>Arthropoda</taxon>
        <taxon>Hexapoda</taxon>
        <taxon>Insecta</taxon>
        <taxon>Pterygota</taxon>
        <taxon>Neoptera</taxon>
        <taxon>Endopterygota</taxon>
        <taxon>Coleoptera</taxon>
        <taxon>Polyphaga</taxon>
        <taxon>Cucujiformia</taxon>
        <taxon>Coccinelloidea</taxon>
        <taxon>Coccinellidae</taxon>
        <taxon>Epilachninae</taxon>
        <taxon>Epilachnini</taxon>
        <taxon>Henosepilachna</taxon>
    </lineage>
</organism>